<comment type="caution">
    <text evidence="6">The sequence shown here is derived from an EMBL/GenBank/DDBJ whole genome shotgun (WGS) entry which is preliminary data.</text>
</comment>
<evidence type="ECO:0000256" key="2">
    <source>
        <dbReference type="ARBA" id="ARBA00022748"/>
    </source>
</evidence>
<keyword evidence="2" id="KW-0201">Cytochrome c-type biogenesis</keyword>
<evidence type="ECO:0000259" key="5">
    <source>
        <dbReference type="PROSITE" id="PS51352"/>
    </source>
</evidence>
<dbReference type="InterPro" id="IPR050553">
    <property type="entry name" value="Thioredoxin_ResA/DsbE_sf"/>
</dbReference>
<reference evidence="6" key="2">
    <citation type="submission" date="2023-01" db="EMBL/GenBank/DDBJ databases">
        <title>Draft genome sequence of Portibacter lacus strain NBRC 108769.</title>
        <authorList>
            <person name="Sun Q."/>
            <person name="Mori K."/>
        </authorList>
    </citation>
    <scope>NUCLEOTIDE SEQUENCE</scope>
    <source>
        <strain evidence="6">NBRC 108769</strain>
    </source>
</reference>
<dbReference type="CDD" id="cd02966">
    <property type="entry name" value="TlpA_like_family"/>
    <property type="match status" value="1"/>
</dbReference>
<evidence type="ECO:0000313" key="7">
    <source>
        <dbReference type="Proteomes" id="UP001156666"/>
    </source>
</evidence>
<dbReference type="InterPro" id="IPR013766">
    <property type="entry name" value="Thioredoxin_domain"/>
</dbReference>
<organism evidence="6 7">
    <name type="scientific">Portibacter lacus</name>
    <dbReference type="NCBI Taxonomy" id="1099794"/>
    <lineage>
        <taxon>Bacteria</taxon>
        <taxon>Pseudomonadati</taxon>
        <taxon>Bacteroidota</taxon>
        <taxon>Saprospiria</taxon>
        <taxon>Saprospirales</taxon>
        <taxon>Haliscomenobacteraceae</taxon>
        <taxon>Portibacter</taxon>
    </lineage>
</organism>
<dbReference type="InterPro" id="IPR036249">
    <property type="entry name" value="Thioredoxin-like_sf"/>
</dbReference>
<protein>
    <recommendedName>
        <fullName evidence="5">Thioredoxin domain-containing protein</fullName>
    </recommendedName>
</protein>
<dbReference type="Gene3D" id="3.40.30.10">
    <property type="entry name" value="Glutaredoxin"/>
    <property type="match status" value="1"/>
</dbReference>
<gene>
    <name evidence="6" type="ORF">GCM10007940_30360</name>
</gene>
<evidence type="ECO:0000256" key="1">
    <source>
        <dbReference type="ARBA" id="ARBA00004196"/>
    </source>
</evidence>
<reference evidence="6" key="1">
    <citation type="journal article" date="2014" name="Int. J. Syst. Evol. Microbiol.">
        <title>Complete genome sequence of Corynebacterium casei LMG S-19264T (=DSM 44701T), isolated from a smear-ripened cheese.</title>
        <authorList>
            <consortium name="US DOE Joint Genome Institute (JGI-PGF)"/>
            <person name="Walter F."/>
            <person name="Albersmeier A."/>
            <person name="Kalinowski J."/>
            <person name="Ruckert C."/>
        </authorList>
    </citation>
    <scope>NUCLEOTIDE SEQUENCE</scope>
    <source>
        <strain evidence="6">NBRC 108769</strain>
    </source>
</reference>
<evidence type="ECO:0000313" key="6">
    <source>
        <dbReference type="EMBL" id="GLR18420.1"/>
    </source>
</evidence>
<dbReference type="AlphaFoldDB" id="A0AA37WH11"/>
<dbReference type="GO" id="GO:0017004">
    <property type="term" value="P:cytochrome complex assembly"/>
    <property type="evidence" value="ECO:0007669"/>
    <property type="project" value="UniProtKB-KW"/>
</dbReference>
<keyword evidence="4" id="KW-0676">Redox-active center</keyword>
<keyword evidence="3" id="KW-1015">Disulfide bond</keyword>
<proteinExistence type="predicted"/>
<dbReference type="PANTHER" id="PTHR42852">
    <property type="entry name" value="THIOL:DISULFIDE INTERCHANGE PROTEIN DSBE"/>
    <property type="match status" value="1"/>
</dbReference>
<dbReference type="SUPFAM" id="SSF52833">
    <property type="entry name" value="Thioredoxin-like"/>
    <property type="match status" value="1"/>
</dbReference>
<sequence length="488" mass="56009">MSFISCGNGNAADTSNSNAVSTYTSGGNYKRISQTPDPNRKLENLDVKLKIEGMPNGTFYLMGIFAEQYFLVDSLRPVNGVVHFKRDEPVTPGLYYALYPDRSTAIQMIIDADQSFTLSTVDGDIVNSMKVNGSKETEMLYESMKFELGMQPEFNRVGAAFQNLQVGSAEHNALIEEQKQLMDKKVAHLESMFRKDPKSLFTAFKEAGQNPNIKYDFETNGSLSTAYLAELKKEYWTNTNFDDPRLMRTPVISNKLEKYYGSIMPQQPDSIKKYTDILINQCLNNDEYYKYFVNWITLKYEPTKTSLMDAEAVFVHMIQNYFTKERAFWQDTVQTYGIQMRAYEMASSLVGQVGPNVTADGIDGKTYSINDIKTPYIIVYMWNPECEHCAEQTPKLVDLYNNQSPKEFEVYGIAVNTEDDKWRDAVKKYGMPWISVFDPTNKAIYAKYYVDNTPELYILNPERKIIGKNLKVNQVYTIIDRDKEKRGN</sequence>
<dbReference type="GO" id="GO:0016209">
    <property type="term" value="F:antioxidant activity"/>
    <property type="evidence" value="ECO:0007669"/>
    <property type="project" value="InterPro"/>
</dbReference>
<accession>A0AA37WH11</accession>
<dbReference type="Proteomes" id="UP001156666">
    <property type="component" value="Unassembled WGS sequence"/>
</dbReference>
<keyword evidence="7" id="KW-1185">Reference proteome</keyword>
<feature type="domain" description="Thioredoxin" evidence="5">
    <location>
        <begin position="348"/>
        <end position="488"/>
    </location>
</feature>
<dbReference type="GO" id="GO:0030313">
    <property type="term" value="C:cell envelope"/>
    <property type="evidence" value="ECO:0007669"/>
    <property type="project" value="UniProtKB-SubCell"/>
</dbReference>
<dbReference type="EMBL" id="BSOH01000020">
    <property type="protein sequence ID" value="GLR18420.1"/>
    <property type="molecule type" value="Genomic_DNA"/>
</dbReference>
<dbReference type="PROSITE" id="PS51352">
    <property type="entry name" value="THIOREDOXIN_2"/>
    <property type="match status" value="1"/>
</dbReference>
<name>A0AA37WH11_9BACT</name>
<evidence type="ECO:0000256" key="3">
    <source>
        <dbReference type="ARBA" id="ARBA00023157"/>
    </source>
</evidence>
<dbReference type="PANTHER" id="PTHR42852:SF6">
    <property type="entry name" value="THIOL:DISULFIDE INTERCHANGE PROTEIN DSBE"/>
    <property type="match status" value="1"/>
</dbReference>
<dbReference type="InterPro" id="IPR000866">
    <property type="entry name" value="AhpC/TSA"/>
</dbReference>
<comment type="subcellular location">
    <subcellularLocation>
        <location evidence="1">Cell envelope</location>
    </subcellularLocation>
</comment>
<dbReference type="Pfam" id="PF00578">
    <property type="entry name" value="AhpC-TSA"/>
    <property type="match status" value="1"/>
</dbReference>
<evidence type="ECO:0000256" key="4">
    <source>
        <dbReference type="ARBA" id="ARBA00023284"/>
    </source>
</evidence>
<dbReference type="GO" id="GO:0016491">
    <property type="term" value="F:oxidoreductase activity"/>
    <property type="evidence" value="ECO:0007669"/>
    <property type="project" value="InterPro"/>
</dbReference>